<evidence type="ECO:0000259" key="6">
    <source>
        <dbReference type="Pfam" id="PF05175"/>
    </source>
</evidence>
<dbReference type="Gene3D" id="3.40.50.150">
    <property type="entry name" value="Vaccinia Virus protein VP39"/>
    <property type="match status" value="1"/>
</dbReference>
<evidence type="ECO:0000313" key="8">
    <source>
        <dbReference type="EMBL" id="ROO89869.1"/>
    </source>
</evidence>
<dbReference type="InterPro" id="IPR019874">
    <property type="entry name" value="RF_methyltr_PrmC"/>
</dbReference>
<keyword evidence="1 5" id="KW-0489">Methyltransferase</keyword>
<dbReference type="NCBIfam" id="TIGR03534">
    <property type="entry name" value="RF_mod_PrmC"/>
    <property type="match status" value="1"/>
</dbReference>
<dbReference type="Pfam" id="PF17827">
    <property type="entry name" value="PrmC_N"/>
    <property type="match status" value="1"/>
</dbReference>
<reference evidence="8 9" key="1">
    <citation type="submission" date="2018-11" db="EMBL/GenBank/DDBJ databases">
        <title>Sequencing the genomes of 1000 actinobacteria strains.</title>
        <authorList>
            <person name="Klenk H.-P."/>
        </authorList>
    </citation>
    <scope>NUCLEOTIDE SEQUENCE [LARGE SCALE GENOMIC DNA]</scope>
    <source>
        <strain evidence="8 9">DSM 44254</strain>
    </source>
</reference>
<comment type="catalytic activity">
    <reaction evidence="4 5">
        <text>L-glutaminyl-[peptide chain release factor] + S-adenosyl-L-methionine = N(5)-methyl-L-glutaminyl-[peptide chain release factor] + S-adenosyl-L-homocysteine + H(+)</text>
        <dbReference type="Rhea" id="RHEA:42896"/>
        <dbReference type="Rhea" id="RHEA-COMP:10271"/>
        <dbReference type="Rhea" id="RHEA-COMP:10272"/>
        <dbReference type="ChEBI" id="CHEBI:15378"/>
        <dbReference type="ChEBI" id="CHEBI:30011"/>
        <dbReference type="ChEBI" id="CHEBI:57856"/>
        <dbReference type="ChEBI" id="CHEBI:59789"/>
        <dbReference type="ChEBI" id="CHEBI:61891"/>
        <dbReference type="EC" id="2.1.1.297"/>
    </reaction>
</comment>
<feature type="binding site" evidence="5">
    <location>
        <begin position="188"/>
        <end position="191"/>
    </location>
    <ligand>
        <name>substrate</name>
    </ligand>
</feature>
<dbReference type="InterPro" id="IPR004556">
    <property type="entry name" value="HemK-like"/>
</dbReference>
<dbReference type="PANTHER" id="PTHR18895">
    <property type="entry name" value="HEMK METHYLTRANSFERASE"/>
    <property type="match status" value="1"/>
</dbReference>
<gene>
    <name evidence="5" type="primary">prmC</name>
    <name evidence="8" type="ORF">EDD29_7578</name>
</gene>
<dbReference type="InterPro" id="IPR050320">
    <property type="entry name" value="N5-glutamine_MTase"/>
</dbReference>
<evidence type="ECO:0000256" key="1">
    <source>
        <dbReference type="ARBA" id="ARBA00022603"/>
    </source>
</evidence>
<feature type="domain" description="Methyltransferase small" evidence="6">
    <location>
        <begin position="111"/>
        <end position="191"/>
    </location>
</feature>
<dbReference type="GO" id="GO:0003676">
    <property type="term" value="F:nucleic acid binding"/>
    <property type="evidence" value="ECO:0007669"/>
    <property type="project" value="InterPro"/>
</dbReference>
<evidence type="ECO:0000256" key="3">
    <source>
        <dbReference type="ARBA" id="ARBA00022691"/>
    </source>
</evidence>
<dbReference type="Gene3D" id="1.10.8.10">
    <property type="entry name" value="DNA helicase RuvA subunit, C-terminal domain"/>
    <property type="match status" value="1"/>
</dbReference>
<comment type="similarity">
    <text evidence="5">Belongs to the protein N5-glutamine methyltransferase family. PrmC subfamily.</text>
</comment>
<comment type="caution">
    <text evidence="5">Lacks conserved residue(s) required for the propagation of feature annotation.</text>
</comment>
<organism evidence="8 9">
    <name type="scientific">Actinocorallia herbida</name>
    <dbReference type="NCBI Taxonomy" id="58109"/>
    <lineage>
        <taxon>Bacteria</taxon>
        <taxon>Bacillati</taxon>
        <taxon>Actinomycetota</taxon>
        <taxon>Actinomycetes</taxon>
        <taxon>Streptosporangiales</taxon>
        <taxon>Thermomonosporaceae</taxon>
        <taxon>Actinocorallia</taxon>
    </lineage>
</organism>
<name>A0A3N1D8T0_9ACTN</name>
<proteinExistence type="inferred from homology"/>
<dbReference type="PANTHER" id="PTHR18895:SF74">
    <property type="entry name" value="MTRF1L RELEASE FACTOR GLUTAMINE METHYLTRANSFERASE"/>
    <property type="match status" value="1"/>
</dbReference>
<keyword evidence="2 5" id="KW-0808">Transferase</keyword>
<dbReference type="InterPro" id="IPR007848">
    <property type="entry name" value="Small_mtfrase_dom"/>
</dbReference>
<dbReference type="GO" id="GO:0102559">
    <property type="term" value="F:peptide chain release factor N(5)-glutamine methyltransferase activity"/>
    <property type="evidence" value="ECO:0007669"/>
    <property type="project" value="UniProtKB-EC"/>
</dbReference>
<dbReference type="Proteomes" id="UP000272400">
    <property type="component" value="Unassembled WGS sequence"/>
</dbReference>
<dbReference type="EMBL" id="RJKE01000001">
    <property type="protein sequence ID" value="ROO89869.1"/>
    <property type="molecule type" value="Genomic_DNA"/>
</dbReference>
<dbReference type="InterPro" id="IPR040758">
    <property type="entry name" value="PrmC_N"/>
</dbReference>
<dbReference type="PROSITE" id="PS00092">
    <property type="entry name" value="N6_MTASE"/>
    <property type="match status" value="1"/>
</dbReference>
<feature type="domain" description="Release factor glutamine methyltransferase N-terminal" evidence="7">
    <location>
        <begin position="9"/>
        <end position="72"/>
    </location>
</feature>
<dbReference type="SUPFAM" id="SSF53335">
    <property type="entry name" value="S-adenosyl-L-methionine-dependent methyltransferases"/>
    <property type="match status" value="1"/>
</dbReference>
<sequence>MNLLLDEIARATARLAEAGVASPRADAEELAAFVHGVGRGELHTLPDSAFDARFWEGVARREAGEPLQHITGRAYFRYLELTVGPGVFVPRPETEVVAGWAIDRLREMDVADPVVVDLGTGSAAIALSIAQEVPQARVHAVELDDDAHRHAAKNIADLDARGQVTLHRGDLGSALPELNGRVDLVVSNPPYIPMSEWEYVPVDVREHDPAPALWGGGDDGLDAVRAVERTARRLLRPGGFVAVEHSDLQGAPVYWIFAEEHGWRDVRNRRDLTDRDRYVTARLTTSME</sequence>
<dbReference type="Pfam" id="PF05175">
    <property type="entry name" value="MTS"/>
    <property type="match status" value="1"/>
</dbReference>
<evidence type="ECO:0000313" key="9">
    <source>
        <dbReference type="Proteomes" id="UP000272400"/>
    </source>
</evidence>
<dbReference type="CDD" id="cd02440">
    <property type="entry name" value="AdoMet_MTases"/>
    <property type="match status" value="1"/>
</dbReference>
<protein>
    <recommendedName>
        <fullName evidence="5">Release factor glutamine methyltransferase</fullName>
        <shortName evidence="5">RF MTase</shortName>
        <ecNumber evidence="5">2.1.1.297</ecNumber>
    </recommendedName>
    <alternativeName>
        <fullName evidence="5">N5-glutamine methyltransferase PrmC</fullName>
    </alternativeName>
    <alternativeName>
        <fullName evidence="5">Protein-(glutamine-N5) MTase PrmC</fullName>
    </alternativeName>
    <alternativeName>
        <fullName evidence="5">Protein-glutamine N-methyltransferase PrmC</fullName>
    </alternativeName>
</protein>
<keyword evidence="9" id="KW-1185">Reference proteome</keyword>
<dbReference type="EC" id="2.1.1.297" evidence="5"/>
<dbReference type="OrthoDB" id="9800643at2"/>
<dbReference type="NCBIfam" id="TIGR00536">
    <property type="entry name" value="hemK_fam"/>
    <property type="match status" value="1"/>
</dbReference>
<dbReference type="RefSeq" id="WP_123668897.1">
    <property type="nucleotide sequence ID" value="NZ_RJKE01000001.1"/>
</dbReference>
<feature type="binding site" evidence="5">
    <location>
        <position position="188"/>
    </location>
    <ligand>
        <name>S-adenosyl-L-methionine</name>
        <dbReference type="ChEBI" id="CHEBI:59789"/>
    </ligand>
</feature>
<dbReference type="InterPro" id="IPR002052">
    <property type="entry name" value="DNA_methylase_N6_adenine_CS"/>
</dbReference>
<dbReference type="InterPro" id="IPR029063">
    <property type="entry name" value="SAM-dependent_MTases_sf"/>
</dbReference>
<evidence type="ECO:0000256" key="5">
    <source>
        <dbReference type="HAMAP-Rule" id="MF_02126"/>
    </source>
</evidence>
<feature type="binding site" evidence="5">
    <location>
        <position position="142"/>
    </location>
    <ligand>
        <name>S-adenosyl-L-methionine</name>
        <dbReference type="ChEBI" id="CHEBI:59789"/>
    </ligand>
</feature>
<dbReference type="HAMAP" id="MF_02126">
    <property type="entry name" value="RF_methyltr_PrmC"/>
    <property type="match status" value="1"/>
</dbReference>
<evidence type="ECO:0000256" key="4">
    <source>
        <dbReference type="ARBA" id="ARBA00048391"/>
    </source>
</evidence>
<accession>A0A3N1D8T0</accession>
<comment type="function">
    <text evidence="5">Methylates the class 1 translation termination release factors RF1/PrfA and RF2/PrfB on the glutamine residue of the universally conserved GGQ motif.</text>
</comment>
<evidence type="ECO:0000256" key="2">
    <source>
        <dbReference type="ARBA" id="ARBA00022679"/>
    </source>
</evidence>
<evidence type="ECO:0000259" key="7">
    <source>
        <dbReference type="Pfam" id="PF17827"/>
    </source>
</evidence>
<dbReference type="AlphaFoldDB" id="A0A3N1D8T0"/>
<dbReference type="GO" id="GO:0032259">
    <property type="term" value="P:methylation"/>
    <property type="evidence" value="ECO:0007669"/>
    <property type="project" value="UniProtKB-KW"/>
</dbReference>
<keyword evidence="3 5" id="KW-0949">S-adenosyl-L-methionine</keyword>
<comment type="caution">
    <text evidence="8">The sequence shown here is derived from an EMBL/GenBank/DDBJ whole genome shotgun (WGS) entry which is preliminary data.</text>
</comment>